<dbReference type="NCBIfam" id="TIGR00278">
    <property type="entry name" value="membrane protein insertion efficiency factor YidD"/>
    <property type="match status" value="1"/>
</dbReference>
<comment type="similarity">
    <text evidence="1">Belongs to the UPF0161 family.</text>
</comment>
<sequence length="94" mass="10415">MANSMSHRNIYGEEIPEPKGLGSRGLVRLVRVYQKYISSMKMYSTCRFEPTCSAYALEAISRRGAITGTVLAITRLVKCGPWHPGGIDPVPRSE</sequence>
<keyword evidence="1" id="KW-1003">Cell membrane</keyword>
<feature type="region of interest" description="Disordered" evidence="2">
    <location>
        <begin position="1"/>
        <end position="21"/>
    </location>
</feature>
<gene>
    <name evidence="3" type="primary">yidD</name>
    <name evidence="3" type="ORF">NCTC11862_00985</name>
</gene>
<evidence type="ECO:0000256" key="2">
    <source>
        <dbReference type="SAM" id="MobiDB-lite"/>
    </source>
</evidence>
<organism evidence="3 4">
    <name type="scientific">Corynebacterium pilosum</name>
    <dbReference type="NCBI Taxonomy" id="35756"/>
    <lineage>
        <taxon>Bacteria</taxon>
        <taxon>Bacillati</taxon>
        <taxon>Actinomycetota</taxon>
        <taxon>Actinomycetes</taxon>
        <taxon>Mycobacteriales</taxon>
        <taxon>Corynebacteriaceae</taxon>
        <taxon>Corynebacterium</taxon>
    </lineage>
</organism>
<dbReference type="SMART" id="SM01234">
    <property type="entry name" value="Haemolytic"/>
    <property type="match status" value="1"/>
</dbReference>
<evidence type="ECO:0000313" key="3">
    <source>
        <dbReference type="EMBL" id="STC69204.1"/>
    </source>
</evidence>
<comment type="function">
    <text evidence="1">Could be involved in insertion of integral membrane proteins into the membrane.</text>
</comment>
<dbReference type="Pfam" id="PF01809">
    <property type="entry name" value="YidD"/>
    <property type="match status" value="1"/>
</dbReference>
<keyword evidence="1" id="KW-0472">Membrane</keyword>
<dbReference type="EMBL" id="UFXQ01000001">
    <property type="protein sequence ID" value="STC69204.1"/>
    <property type="molecule type" value="Genomic_DNA"/>
</dbReference>
<evidence type="ECO:0000313" key="4">
    <source>
        <dbReference type="Proteomes" id="UP000254467"/>
    </source>
</evidence>
<evidence type="ECO:0000256" key="1">
    <source>
        <dbReference type="HAMAP-Rule" id="MF_00386"/>
    </source>
</evidence>
<dbReference type="AlphaFoldDB" id="A0A376CL88"/>
<dbReference type="PANTHER" id="PTHR33383:SF1">
    <property type="entry name" value="MEMBRANE PROTEIN INSERTION EFFICIENCY FACTOR-RELATED"/>
    <property type="match status" value="1"/>
</dbReference>
<accession>A0A376CL88</accession>
<keyword evidence="4" id="KW-1185">Reference proteome</keyword>
<dbReference type="InterPro" id="IPR002696">
    <property type="entry name" value="Membr_insert_effic_factor_YidD"/>
</dbReference>
<dbReference type="GO" id="GO:0005886">
    <property type="term" value="C:plasma membrane"/>
    <property type="evidence" value="ECO:0007669"/>
    <property type="project" value="UniProtKB-SubCell"/>
</dbReference>
<reference evidence="3 4" key="1">
    <citation type="submission" date="2018-06" db="EMBL/GenBank/DDBJ databases">
        <authorList>
            <consortium name="Pathogen Informatics"/>
            <person name="Doyle S."/>
        </authorList>
    </citation>
    <scope>NUCLEOTIDE SEQUENCE [LARGE SCALE GENOMIC DNA]</scope>
    <source>
        <strain evidence="3 4">NCTC11862</strain>
    </source>
</reference>
<dbReference type="STRING" id="35756.GCA_001044155_00380"/>
<protein>
    <recommendedName>
        <fullName evidence="1">Putative membrane protein insertion efficiency factor</fullName>
    </recommendedName>
</protein>
<name>A0A376CL88_9CORY</name>
<dbReference type="PANTHER" id="PTHR33383">
    <property type="entry name" value="MEMBRANE PROTEIN INSERTION EFFICIENCY FACTOR-RELATED"/>
    <property type="match status" value="1"/>
</dbReference>
<proteinExistence type="inferred from homology"/>
<dbReference type="HAMAP" id="MF_00386">
    <property type="entry name" value="UPF0161_YidD"/>
    <property type="match status" value="1"/>
</dbReference>
<dbReference type="Proteomes" id="UP000254467">
    <property type="component" value="Unassembled WGS sequence"/>
</dbReference>
<comment type="subcellular location">
    <subcellularLocation>
        <location evidence="1">Cell membrane</location>
        <topology evidence="1">Peripheral membrane protein</topology>
        <orientation evidence="1">Cytoplasmic side</orientation>
    </subcellularLocation>
</comment>